<dbReference type="Proteomes" id="UP000248887">
    <property type="component" value="Unassembled WGS sequence"/>
</dbReference>
<dbReference type="AlphaFoldDB" id="A0A2W5QSC6"/>
<gene>
    <name evidence="1" type="ORF">DI549_20505</name>
</gene>
<name>A0A2W5QSC6_ANCNO</name>
<organism evidence="1 2">
    <name type="scientific">Ancylobacter novellus</name>
    <name type="common">Thiobacillus novellus</name>
    <dbReference type="NCBI Taxonomy" id="921"/>
    <lineage>
        <taxon>Bacteria</taxon>
        <taxon>Pseudomonadati</taxon>
        <taxon>Pseudomonadota</taxon>
        <taxon>Alphaproteobacteria</taxon>
        <taxon>Hyphomicrobiales</taxon>
        <taxon>Xanthobacteraceae</taxon>
        <taxon>Ancylobacter</taxon>
    </lineage>
</organism>
<evidence type="ECO:0000313" key="1">
    <source>
        <dbReference type="EMBL" id="PZQ79289.1"/>
    </source>
</evidence>
<proteinExistence type="predicted"/>
<accession>A0A2W5QSC6</accession>
<protein>
    <submittedName>
        <fullName evidence="1">Uncharacterized protein</fullName>
    </submittedName>
</protein>
<reference evidence="1 2" key="1">
    <citation type="submission" date="2017-08" db="EMBL/GenBank/DDBJ databases">
        <title>Infants hospitalized years apart are colonized by the same room-sourced microbial strains.</title>
        <authorList>
            <person name="Brooks B."/>
            <person name="Olm M.R."/>
            <person name="Firek B.A."/>
            <person name="Baker R."/>
            <person name="Thomas B.C."/>
            <person name="Morowitz M.J."/>
            <person name="Banfield J.F."/>
        </authorList>
    </citation>
    <scope>NUCLEOTIDE SEQUENCE [LARGE SCALE GENOMIC DNA]</scope>
    <source>
        <strain evidence="1">S2_005_001_R2_27</strain>
    </source>
</reference>
<evidence type="ECO:0000313" key="2">
    <source>
        <dbReference type="Proteomes" id="UP000248887"/>
    </source>
</evidence>
<dbReference type="EMBL" id="QFQD01000094">
    <property type="protein sequence ID" value="PZQ79289.1"/>
    <property type="molecule type" value="Genomic_DNA"/>
</dbReference>
<sequence>MAHVTTKIEPIERSILLAIRDGEPAAERGPRLASYARQAIAEAQEVNRRAIGRVPPHETFVDGRQGAPLESVRPDGVIVAEFELLGELFAWIGEMLVNNSPVLTGDYAASHAFFADGVAVDAGGTVPAAEEYVFLNVQPYARKIERGLSPQAPDGVYESVALMARRRFGNVASIRFSFRSFQEGGIVPYAGTASVSRDSRGRYKAAAGADRAVRLRERDTRQPAIVIAVR</sequence>
<comment type="caution">
    <text evidence="1">The sequence shown here is derived from an EMBL/GenBank/DDBJ whole genome shotgun (WGS) entry which is preliminary data.</text>
</comment>